<sequence length="139" mass="14969">MGLTDFGRAGPSRIDTPSYWFIQGGVKGIIDYKDTLHNDMVKLIKTKVEWVFHVDGCKPPMDSSLELVWSSTRLSPPEQSHPPAIISFPAISSGPQPCSAGQVYPSHGFPASSSTSLSTSSSADQLSLTVVHSDQFGVF</sequence>
<reference evidence="1" key="1">
    <citation type="submission" date="2019-12" db="EMBL/GenBank/DDBJ databases">
        <title>Genome sequencing and annotation of Brassica cretica.</title>
        <authorList>
            <person name="Studholme D.J."/>
            <person name="Sarris P.F."/>
        </authorList>
    </citation>
    <scope>NUCLEOTIDE SEQUENCE</scope>
    <source>
        <strain evidence="1">PFS-001/15</strain>
        <tissue evidence="1">Leaf</tissue>
    </source>
</reference>
<comment type="caution">
    <text evidence="1">The sequence shown here is derived from an EMBL/GenBank/DDBJ whole genome shotgun (WGS) entry which is preliminary data.</text>
</comment>
<dbReference type="EMBL" id="QGKW02002005">
    <property type="protein sequence ID" value="KAF2541395.1"/>
    <property type="molecule type" value="Genomic_DNA"/>
</dbReference>
<proteinExistence type="predicted"/>
<dbReference type="AlphaFoldDB" id="A0A8S9G5R0"/>
<dbReference type="Proteomes" id="UP000712281">
    <property type="component" value="Unassembled WGS sequence"/>
</dbReference>
<accession>A0A8S9G5R0</accession>
<gene>
    <name evidence="1" type="ORF">F2Q68_00031274</name>
</gene>
<evidence type="ECO:0000313" key="2">
    <source>
        <dbReference type="Proteomes" id="UP000712281"/>
    </source>
</evidence>
<protein>
    <submittedName>
        <fullName evidence="1">Uncharacterized protein</fullName>
    </submittedName>
</protein>
<evidence type="ECO:0000313" key="1">
    <source>
        <dbReference type="EMBL" id="KAF2541395.1"/>
    </source>
</evidence>
<name>A0A8S9G5R0_BRACR</name>
<organism evidence="1 2">
    <name type="scientific">Brassica cretica</name>
    <name type="common">Mustard</name>
    <dbReference type="NCBI Taxonomy" id="69181"/>
    <lineage>
        <taxon>Eukaryota</taxon>
        <taxon>Viridiplantae</taxon>
        <taxon>Streptophyta</taxon>
        <taxon>Embryophyta</taxon>
        <taxon>Tracheophyta</taxon>
        <taxon>Spermatophyta</taxon>
        <taxon>Magnoliopsida</taxon>
        <taxon>eudicotyledons</taxon>
        <taxon>Gunneridae</taxon>
        <taxon>Pentapetalae</taxon>
        <taxon>rosids</taxon>
        <taxon>malvids</taxon>
        <taxon>Brassicales</taxon>
        <taxon>Brassicaceae</taxon>
        <taxon>Brassiceae</taxon>
        <taxon>Brassica</taxon>
    </lineage>
</organism>